<proteinExistence type="predicted"/>
<protein>
    <submittedName>
        <fullName evidence="1">Uncharacterized protein</fullName>
    </submittedName>
</protein>
<name>A0AA39ISA1_9BILA</name>
<evidence type="ECO:0000313" key="1">
    <source>
        <dbReference type="EMBL" id="KAK0428940.1"/>
    </source>
</evidence>
<dbReference type="Proteomes" id="UP001175271">
    <property type="component" value="Unassembled WGS sequence"/>
</dbReference>
<organism evidence="1 2">
    <name type="scientific">Steinernema hermaphroditum</name>
    <dbReference type="NCBI Taxonomy" id="289476"/>
    <lineage>
        <taxon>Eukaryota</taxon>
        <taxon>Metazoa</taxon>
        <taxon>Ecdysozoa</taxon>
        <taxon>Nematoda</taxon>
        <taxon>Chromadorea</taxon>
        <taxon>Rhabditida</taxon>
        <taxon>Tylenchina</taxon>
        <taxon>Panagrolaimomorpha</taxon>
        <taxon>Strongyloidoidea</taxon>
        <taxon>Steinernematidae</taxon>
        <taxon>Steinernema</taxon>
    </lineage>
</organism>
<comment type="caution">
    <text evidence="1">The sequence shown here is derived from an EMBL/GenBank/DDBJ whole genome shotgun (WGS) entry which is preliminary data.</text>
</comment>
<sequence>MNSLPLLMTFKRNPTKKKRSCSRRLLQNGHGRKQPEKELTCMEASLIGAIENLESNLGRYRSDASIVNALLELI</sequence>
<dbReference type="AlphaFoldDB" id="A0AA39ISA1"/>
<accession>A0AA39ISA1</accession>
<keyword evidence="2" id="KW-1185">Reference proteome</keyword>
<gene>
    <name evidence="1" type="ORF">QR680_011094</name>
</gene>
<reference evidence="1" key="1">
    <citation type="submission" date="2023-06" db="EMBL/GenBank/DDBJ databases">
        <title>Genomic analysis of the entomopathogenic nematode Steinernema hermaphroditum.</title>
        <authorList>
            <person name="Schwarz E.M."/>
            <person name="Heppert J.K."/>
            <person name="Baniya A."/>
            <person name="Schwartz H.T."/>
            <person name="Tan C.-H."/>
            <person name="Antoshechkin I."/>
            <person name="Sternberg P.W."/>
            <person name="Goodrich-Blair H."/>
            <person name="Dillman A.R."/>
        </authorList>
    </citation>
    <scope>NUCLEOTIDE SEQUENCE</scope>
    <source>
        <strain evidence="1">PS9179</strain>
        <tissue evidence="1">Whole animal</tissue>
    </source>
</reference>
<dbReference type="EMBL" id="JAUCMV010000001">
    <property type="protein sequence ID" value="KAK0428940.1"/>
    <property type="molecule type" value="Genomic_DNA"/>
</dbReference>
<evidence type="ECO:0000313" key="2">
    <source>
        <dbReference type="Proteomes" id="UP001175271"/>
    </source>
</evidence>